<dbReference type="InterPro" id="IPR000835">
    <property type="entry name" value="HTH_MarR-typ"/>
</dbReference>
<evidence type="ECO:0000259" key="1">
    <source>
        <dbReference type="PROSITE" id="PS50995"/>
    </source>
</evidence>
<keyword evidence="3" id="KW-1185">Reference proteome</keyword>
<dbReference type="InterPro" id="IPR039422">
    <property type="entry name" value="MarR/SlyA-like"/>
</dbReference>
<protein>
    <recommendedName>
        <fullName evidence="1">HTH marR-type domain-containing protein</fullName>
    </recommendedName>
</protein>
<proteinExistence type="predicted"/>
<dbReference type="SMART" id="SM00347">
    <property type="entry name" value="HTH_MARR"/>
    <property type="match status" value="1"/>
</dbReference>
<dbReference type="Proteomes" id="UP001501326">
    <property type="component" value="Unassembled WGS sequence"/>
</dbReference>
<sequence>MTRVKGAVGPDAHVLALTGLVLEHFRDLVAEEDWGGLRSSHFRVLGHVPGEGVTITELADRLGMTKQGCGQFVTGMVELGLVETGQDPGDRRVRLVTLTERGRRMNERFERRVAEVEQEWAQRVGPRRYATFRAVLAELAPQPRG</sequence>
<evidence type="ECO:0000313" key="2">
    <source>
        <dbReference type="EMBL" id="GAA2738686.1"/>
    </source>
</evidence>
<dbReference type="PROSITE" id="PS50995">
    <property type="entry name" value="HTH_MARR_2"/>
    <property type="match status" value="1"/>
</dbReference>
<dbReference type="InterPro" id="IPR036390">
    <property type="entry name" value="WH_DNA-bd_sf"/>
</dbReference>
<dbReference type="Pfam" id="PF12802">
    <property type="entry name" value="MarR_2"/>
    <property type="match status" value="1"/>
</dbReference>
<accession>A0ABP6H9K8</accession>
<dbReference type="RefSeq" id="WP_344195109.1">
    <property type="nucleotide sequence ID" value="NZ_BAAARN010000004.1"/>
</dbReference>
<evidence type="ECO:0000313" key="3">
    <source>
        <dbReference type="Proteomes" id="UP001501326"/>
    </source>
</evidence>
<dbReference type="Gene3D" id="1.10.10.10">
    <property type="entry name" value="Winged helix-like DNA-binding domain superfamily/Winged helix DNA-binding domain"/>
    <property type="match status" value="1"/>
</dbReference>
<dbReference type="InterPro" id="IPR036388">
    <property type="entry name" value="WH-like_DNA-bd_sf"/>
</dbReference>
<gene>
    <name evidence="2" type="ORF">GCM10009867_31170</name>
</gene>
<feature type="domain" description="HTH marR-type" evidence="1">
    <location>
        <begin position="1"/>
        <end position="141"/>
    </location>
</feature>
<reference evidence="3" key="1">
    <citation type="journal article" date="2019" name="Int. J. Syst. Evol. Microbiol.">
        <title>The Global Catalogue of Microorganisms (GCM) 10K type strain sequencing project: providing services to taxonomists for standard genome sequencing and annotation.</title>
        <authorList>
            <consortium name="The Broad Institute Genomics Platform"/>
            <consortium name="The Broad Institute Genome Sequencing Center for Infectious Disease"/>
            <person name="Wu L."/>
            <person name="Ma J."/>
        </authorList>
    </citation>
    <scope>NUCLEOTIDE SEQUENCE [LARGE SCALE GENOMIC DNA]</scope>
    <source>
        <strain evidence="3">JCM 16378</strain>
    </source>
</reference>
<dbReference type="PANTHER" id="PTHR33164">
    <property type="entry name" value="TRANSCRIPTIONAL REGULATOR, MARR FAMILY"/>
    <property type="match status" value="1"/>
</dbReference>
<name>A0ABP6H9K8_9MICO</name>
<dbReference type="EMBL" id="BAAARN010000004">
    <property type="protein sequence ID" value="GAA2738686.1"/>
    <property type="molecule type" value="Genomic_DNA"/>
</dbReference>
<dbReference type="PANTHER" id="PTHR33164:SF57">
    <property type="entry name" value="MARR-FAMILY TRANSCRIPTIONAL REGULATOR"/>
    <property type="match status" value="1"/>
</dbReference>
<dbReference type="SUPFAM" id="SSF46785">
    <property type="entry name" value="Winged helix' DNA-binding domain"/>
    <property type="match status" value="1"/>
</dbReference>
<comment type="caution">
    <text evidence="2">The sequence shown here is derived from an EMBL/GenBank/DDBJ whole genome shotgun (WGS) entry which is preliminary data.</text>
</comment>
<organism evidence="2 3">
    <name type="scientific">Pedococcus aerophilus</name>
    <dbReference type="NCBI Taxonomy" id="436356"/>
    <lineage>
        <taxon>Bacteria</taxon>
        <taxon>Bacillati</taxon>
        <taxon>Actinomycetota</taxon>
        <taxon>Actinomycetes</taxon>
        <taxon>Micrococcales</taxon>
        <taxon>Intrasporangiaceae</taxon>
        <taxon>Pedococcus</taxon>
    </lineage>
</organism>